<feature type="domain" description="DUF927" evidence="1">
    <location>
        <begin position="71"/>
        <end position="345"/>
    </location>
</feature>
<dbReference type="Pfam" id="PF18662">
    <property type="entry name" value="HTH_56"/>
    <property type="match status" value="1"/>
</dbReference>
<proteinExistence type="predicted"/>
<gene>
    <name evidence="3" type="ORF">H8S57_16330</name>
</gene>
<dbReference type="EMBL" id="JACOPP010000050">
    <property type="protein sequence ID" value="MBC5735265.1"/>
    <property type="molecule type" value="Genomic_DNA"/>
</dbReference>
<dbReference type="RefSeq" id="WP_186909029.1">
    <property type="nucleotide sequence ID" value="NZ_JACOPP010000050.1"/>
</dbReference>
<dbReference type="Proteomes" id="UP000661435">
    <property type="component" value="Unassembled WGS sequence"/>
</dbReference>
<dbReference type="InterPro" id="IPR040538">
    <property type="entry name" value="Cch_HTH"/>
</dbReference>
<evidence type="ECO:0000259" key="1">
    <source>
        <dbReference type="Pfam" id="PF06048"/>
    </source>
</evidence>
<accession>A0A8J6JI55</accession>
<name>A0A8J6JI55_9FIRM</name>
<reference evidence="3" key="1">
    <citation type="submission" date="2020-08" db="EMBL/GenBank/DDBJ databases">
        <title>Genome public.</title>
        <authorList>
            <person name="Liu C."/>
            <person name="Sun Q."/>
        </authorList>
    </citation>
    <scope>NUCLEOTIDE SEQUENCE</scope>
    <source>
        <strain evidence="3">NSJ-51</strain>
    </source>
</reference>
<dbReference type="Pfam" id="PF06048">
    <property type="entry name" value="DUF927"/>
    <property type="match status" value="1"/>
</dbReference>
<protein>
    <submittedName>
        <fullName evidence="3">DUF927 domain-containing protein</fullName>
    </submittedName>
</protein>
<keyword evidence="4" id="KW-1185">Reference proteome</keyword>
<evidence type="ECO:0000313" key="3">
    <source>
        <dbReference type="EMBL" id="MBC5735265.1"/>
    </source>
</evidence>
<sequence>MTDIKDPYEQGMEERRMAELAISLNFKNFKRLFSLYKQKLKSMSMPVIIEDGISEFGEQPFELNTREWHADESGIWRHGGRDGSAIYACTHPIMPVQRIIDIDTGAVKIKLAFRQGNAKRKYWNEAIVDIRDISSANKIVDRLSAVGVSVTSGERANAMVDYLRDMLDFNQDVIPETKSVSRMGWNEEGFAPYVDGIAFDNADSFRGAYRAINQVGDYQAWMGEALDARSYSITARIVLAASFASVLVEPLGCLPFFVHLWGMDSGTGKTVAQMLGASVWANPAVGQSFFQTFRGTTVGFEMMAGFLHSLPLFLDDLQLAKDKHGNVIFNVYDLASGSGKLRSNKALGLNYTPTWANCFITSGETPIVGENDGAGAVNRVIEIECLASEKAIRDGHRTANVLKQNYGWAGREFVSRLTEDGQKERAAELYDHFFKSCTEDDTTDKQAMAAAVILTADTLATEWIFKDNRALTVQEIGEFLKSRSAVSLSARGYEIICDWVSVNATRLRGVTDTGECYGIMDGNTAYIIRSVFNRVCEENTINPRALLSHLRTKGLIEVGPKGYTKAKYIGGGQSPNCVWLKMPCAAMVCEDELLP</sequence>
<dbReference type="AlphaFoldDB" id="A0A8J6JI55"/>
<feature type="domain" description="Cch helix turn helix" evidence="2">
    <location>
        <begin position="488"/>
        <end position="583"/>
    </location>
</feature>
<evidence type="ECO:0000259" key="2">
    <source>
        <dbReference type="Pfam" id="PF18662"/>
    </source>
</evidence>
<comment type="caution">
    <text evidence="3">The sequence shown here is derived from an EMBL/GenBank/DDBJ whole genome shotgun (WGS) entry which is preliminary data.</text>
</comment>
<organism evidence="3 4">
    <name type="scientific">Lawsonibacter hominis</name>
    <dbReference type="NCBI Taxonomy" id="2763053"/>
    <lineage>
        <taxon>Bacteria</taxon>
        <taxon>Bacillati</taxon>
        <taxon>Bacillota</taxon>
        <taxon>Clostridia</taxon>
        <taxon>Eubacteriales</taxon>
        <taxon>Oscillospiraceae</taxon>
        <taxon>Lawsonibacter</taxon>
    </lineage>
</organism>
<evidence type="ECO:0000313" key="4">
    <source>
        <dbReference type="Proteomes" id="UP000661435"/>
    </source>
</evidence>
<dbReference type="InterPro" id="IPR009270">
    <property type="entry name" value="DUF927"/>
</dbReference>